<dbReference type="Gene3D" id="2.80.10.50">
    <property type="match status" value="1"/>
</dbReference>
<keyword evidence="1" id="KW-0732">Signal</keyword>
<evidence type="ECO:0008006" key="4">
    <source>
        <dbReference type="Google" id="ProtNLM"/>
    </source>
</evidence>
<dbReference type="PROSITE" id="PS50231">
    <property type="entry name" value="RICIN_B_LECTIN"/>
    <property type="match status" value="1"/>
</dbReference>
<dbReference type="EMBL" id="CAXLJM020000072">
    <property type="protein sequence ID" value="CAL8126662.1"/>
    <property type="molecule type" value="Genomic_DNA"/>
</dbReference>
<protein>
    <recommendedName>
        <fullName evidence="4">Ricin B lectin domain-containing protein</fullName>
    </recommendedName>
</protein>
<evidence type="ECO:0000256" key="1">
    <source>
        <dbReference type="SAM" id="SignalP"/>
    </source>
</evidence>
<gene>
    <name evidence="2" type="ORF">ODALV1_LOCUS21501</name>
</gene>
<comment type="caution">
    <text evidence="2">The sequence shown here is derived from an EMBL/GenBank/DDBJ whole genome shotgun (WGS) entry which is preliminary data.</text>
</comment>
<evidence type="ECO:0000313" key="3">
    <source>
        <dbReference type="Proteomes" id="UP001642540"/>
    </source>
</evidence>
<reference evidence="2 3" key="1">
    <citation type="submission" date="2024-08" db="EMBL/GenBank/DDBJ databases">
        <authorList>
            <person name="Cucini C."/>
            <person name="Frati F."/>
        </authorList>
    </citation>
    <scope>NUCLEOTIDE SEQUENCE [LARGE SCALE GENOMIC DNA]</scope>
</reference>
<organism evidence="2 3">
    <name type="scientific">Orchesella dallaii</name>
    <dbReference type="NCBI Taxonomy" id="48710"/>
    <lineage>
        <taxon>Eukaryota</taxon>
        <taxon>Metazoa</taxon>
        <taxon>Ecdysozoa</taxon>
        <taxon>Arthropoda</taxon>
        <taxon>Hexapoda</taxon>
        <taxon>Collembola</taxon>
        <taxon>Entomobryomorpha</taxon>
        <taxon>Entomobryoidea</taxon>
        <taxon>Orchesellidae</taxon>
        <taxon>Orchesellinae</taxon>
        <taxon>Orchesella</taxon>
    </lineage>
</organism>
<feature type="signal peptide" evidence="1">
    <location>
        <begin position="1"/>
        <end position="22"/>
    </location>
</feature>
<keyword evidence="3" id="KW-1185">Reference proteome</keyword>
<dbReference type="InterPro" id="IPR035992">
    <property type="entry name" value="Ricin_B-like_lectins"/>
</dbReference>
<accession>A0ABP1RDF6</accession>
<proteinExistence type="predicted"/>
<name>A0ABP1RDF6_9HEXA</name>
<dbReference type="CDD" id="cd00161">
    <property type="entry name" value="beta-trefoil_Ricin-like"/>
    <property type="match status" value="1"/>
</dbReference>
<dbReference type="Proteomes" id="UP001642540">
    <property type="component" value="Unassembled WGS sequence"/>
</dbReference>
<sequence>MKFLHYLSSFFITLCLTLHCEGRLEATRIENGKVYRLESQHDGGFLTAFGEGKVGTSQANGDSSPNRQWTFQQNGDSSWTLTPVINDINVVSEQTWKITYVGHGKSQFQGLSTGKCLLNSSGANVLDGNCDKQDPRQRWRVY</sequence>
<evidence type="ECO:0000313" key="2">
    <source>
        <dbReference type="EMBL" id="CAL8126662.1"/>
    </source>
</evidence>
<dbReference type="SUPFAM" id="SSF50370">
    <property type="entry name" value="Ricin B-like lectins"/>
    <property type="match status" value="1"/>
</dbReference>
<feature type="chain" id="PRO_5045235391" description="Ricin B lectin domain-containing protein" evidence="1">
    <location>
        <begin position="23"/>
        <end position="142"/>
    </location>
</feature>